<dbReference type="CDD" id="cd06257">
    <property type="entry name" value="DnaJ"/>
    <property type="match status" value="1"/>
</dbReference>
<dbReference type="STRING" id="126957.T1JDW0"/>
<evidence type="ECO:0000259" key="6">
    <source>
        <dbReference type="PROSITE" id="PS51074"/>
    </source>
</evidence>
<dbReference type="SMART" id="SM00271">
    <property type="entry name" value="DnaJ"/>
    <property type="match status" value="1"/>
</dbReference>
<evidence type="ECO:0000256" key="4">
    <source>
        <dbReference type="ARBA" id="ARBA00023004"/>
    </source>
</evidence>
<feature type="domain" description="J" evidence="5">
    <location>
        <begin position="6"/>
        <end position="69"/>
    </location>
</feature>
<keyword evidence="8" id="KW-1185">Reference proteome</keyword>
<accession>T1JDW0</accession>
<dbReference type="Pfam" id="PF05207">
    <property type="entry name" value="Zn_ribbon_CSL"/>
    <property type="match status" value="1"/>
</dbReference>
<keyword evidence="2" id="KW-0479">Metal-binding</keyword>
<dbReference type="SUPFAM" id="SSF144217">
    <property type="entry name" value="CSL zinc finger"/>
    <property type="match status" value="1"/>
</dbReference>
<evidence type="ECO:0000256" key="2">
    <source>
        <dbReference type="ARBA" id="ARBA00022723"/>
    </source>
</evidence>
<dbReference type="SUPFAM" id="SSF46565">
    <property type="entry name" value="Chaperone J-domain"/>
    <property type="match status" value="1"/>
</dbReference>
<evidence type="ECO:0000259" key="5">
    <source>
        <dbReference type="PROSITE" id="PS50076"/>
    </source>
</evidence>
<dbReference type="GO" id="GO:0008198">
    <property type="term" value="F:ferrous iron binding"/>
    <property type="evidence" value="ECO:0007669"/>
    <property type="project" value="TreeGrafter"/>
</dbReference>
<dbReference type="AlphaFoldDB" id="T1JDW0"/>
<dbReference type="PROSITE" id="PS51074">
    <property type="entry name" value="DPH_MB"/>
    <property type="match status" value="1"/>
</dbReference>
<organism evidence="7 8">
    <name type="scientific">Strigamia maritima</name>
    <name type="common">European centipede</name>
    <name type="synonym">Geophilus maritimus</name>
    <dbReference type="NCBI Taxonomy" id="126957"/>
    <lineage>
        <taxon>Eukaryota</taxon>
        <taxon>Metazoa</taxon>
        <taxon>Ecdysozoa</taxon>
        <taxon>Arthropoda</taxon>
        <taxon>Myriapoda</taxon>
        <taxon>Chilopoda</taxon>
        <taxon>Pleurostigmophora</taxon>
        <taxon>Geophilomorpha</taxon>
        <taxon>Linotaeniidae</taxon>
        <taxon>Strigamia</taxon>
    </lineage>
</organism>
<dbReference type="GO" id="GO:0001671">
    <property type="term" value="F:ATPase activator activity"/>
    <property type="evidence" value="ECO:0007669"/>
    <property type="project" value="TreeGrafter"/>
</dbReference>
<dbReference type="PRINTS" id="PR00625">
    <property type="entry name" value="JDOMAIN"/>
</dbReference>
<comment type="similarity">
    <text evidence="1">Belongs to the DPH4 family.</text>
</comment>
<reference evidence="7" key="2">
    <citation type="submission" date="2015-02" db="UniProtKB">
        <authorList>
            <consortium name="EnsemblMetazoa"/>
        </authorList>
    </citation>
    <scope>IDENTIFICATION</scope>
</reference>
<dbReference type="Pfam" id="PF00226">
    <property type="entry name" value="DnaJ"/>
    <property type="match status" value="1"/>
</dbReference>
<dbReference type="Gene3D" id="3.10.660.10">
    <property type="entry name" value="DPH Zinc finger"/>
    <property type="match status" value="1"/>
</dbReference>
<dbReference type="Gene3D" id="1.10.287.110">
    <property type="entry name" value="DnaJ domain"/>
    <property type="match status" value="1"/>
</dbReference>
<dbReference type="PANTHER" id="PTHR45255:SF1">
    <property type="entry name" value="DNAJ HOMOLOG SUBFAMILY C MEMBER 24"/>
    <property type="match status" value="1"/>
</dbReference>
<protein>
    <recommendedName>
        <fullName evidence="9">Diphthamide biosynthesis protein 4</fullName>
    </recommendedName>
</protein>
<reference evidence="8" key="1">
    <citation type="submission" date="2011-05" db="EMBL/GenBank/DDBJ databases">
        <authorList>
            <person name="Richards S.R."/>
            <person name="Qu J."/>
            <person name="Jiang H."/>
            <person name="Jhangiani S.N."/>
            <person name="Agravi P."/>
            <person name="Goodspeed R."/>
            <person name="Gross S."/>
            <person name="Mandapat C."/>
            <person name="Jackson L."/>
            <person name="Mathew T."/>
            <person name="Pu L."/>
            <person name="Thornton R."/>
            <person name="Saada N."/>
            <person name="Wilczek-Boney K.B."/>
            <person name="Lee S."/>
            <person name="Kovar C."/>
            <person name="Wu Y."/>
            <person name="Scherer S.E."/>
            <person name="Worley K.C."/>
            <person name="Muzny D.M."/>
            <person name="Gibbs R."/>
        </authorList>
    </citation>
    <scope>NUCLEOTIDE SEQUENCE</scope>
    <source>
        <strain evidence="8">Brora</strain>
    </source>
</reference>
<feature type="domain" description="DPH-type MB" evidence="6">
    <location>
        <begin position="74"/>
        <end position="137"/>
    </location>
</feature>
<dbReference type="EnsemblMetazoa" id="SMAR011995-RA">
    <property type="protein sequence ID" value="SMAR011995-PA"/>
    <property type="gene ID" value="SMAR011995"/>
</dbReference>
<dbReference type="EMBL" id="JH432114">
    <property type="status" value="NOT_ANNOTATED_CDS"/>
    <property type="molecule type" value="Genomic_DNA"/>
</dbReference>
<dbReference type="PROSITE" id="PS50076">
    <property type="entry name" value="DNAJ_2"/>
    <property type="match status" value="1"/>
</dbReference>
<dbReference type="PhylomeDB" id="T1JDW0"/>
<evidence type="ECO:0000313" key="8">
    <source>
        <dbReference type="Proteomes" id="UP000014500"/>
    </source>
</evidence>
<evidence type="ECO:0000313" key="7">
    <source>
        <dbReference type="EnsemblMetazoa" id="SMAR011995-PA"/>
    </source>
</evidence>
<dbReference type="PANTHER" id="PTHR45255">
    <property type="entry name" value="DNAJ HOMOLOG SUBFAMILY C MEMBER 24"/>
    <property type="match status" value="1"/>
</dbReference>
<evidence type="ECO:0000256" key="1">
    <source>
        <dbReference type="ARBA" id="ARBA00006169"/>
    </source>
</evidence>
<proteinExistence type="inferred from homology"/>
<dbReference type="InterPro" id="IPR007872">
    <property type="entry name" value="DPH_MB_dom"/>
</dbReference>
<dbReference type="Proteomes" id="UP000014500">
    <property type="component" value="Unassembled WGS sequence"/>
</dbReference>
<name>T1JDW0_STRMM</name>
<dbReference type="InterPro" id="IPR036869">
    <property type="entry name" value="J_dom_sf"/>
</dbReference>
<dbReference type="eggNOG" id="KOG0715">
    <property type="taxonomic scope" value="Eukaryota"/>
</dbReference>
<dbReference type="InterPro" id="IPR001623">
    <property type="entry name" value="DnaJ_domain"/>
</dbReference>
<evidence type="ECO:0000256" key="3">
    <source>
        <dbReference type="ARBA" id="ARBA00022833"/>
    </source>
</evidence>
<evidence type="ECO:0008006" key="9">
    <source>
        <dbReference type="Google" id="ProtNLM"/>
    </source>
</evidence>
<dbReference type="OMA" id="LEDMTWE"/>
<dbReference type="InterPro" id="IPR036671">
    <property type="entry name" value="DPH_MB_sf"/>
</dbReference>
<keyword evidence="4" id="KW-0408">Iron</keyword>
<keyword evidence="3" id="KW-0862">Zinc</keyword>
<dbReference type="HOGENOM" id="CLU_017633_7_3_1"/>
<sequence>MFEIMTFYDLLGVEQNASRAEIKEKYQKLVRQVHPDKQELCDSNHFIEIDKAWKVLGDEDERRRYDAELLEKELENEICIQETIDSSMLSKARDVFYYPCRCGDTFSVEESQFKDHSQNDLLLGCNGCSLFIKIIFSEINVKL</sequence>